<dbReference type="InterPro" id="IPR036259">
    <property type="entry name" value="MFS_trans_sf"/>
</dbReference>
<dbReference type="GO" id="GO:0022857">
    <property type="term" value="F:transmembrane transporter activity"/>
    <property type="evidence" value="ECO:0007669"/>
    <property type="project" value="InterPro"/>
</dbReference>
<dbReference type="PROSITE" id="PS50850">
    <property type="entry name" value="MFS"/>
    <property type="match status" value="1"/>
</dbReference>
<dbReference type="PANTHER" id="PTHR11360">
    <property type="entry name" value="MONOCARBOXYLATE TRANSPORTER"/>
    <property type="match status" value="1"/>
</dbReference>
<dbReference type="InterPro" id="IPR020846">
    <property type="entry name" value="MFS_dom"/>
</dbReference>
<sequence>LRAATRLTFWLVSLESFAVYMGYWALTFYIGTTVQLLGGSQQTGSNMLLVLNAGSAVGRILAGLVADKFGSINTLLLSLILTVVIEMPLWMTARSTAPLYVLCALYGMISPTFISLNPVIIAKYFDTEALASVMGMVNFFSGVGGLAGNLSQGEIFDKYDKRARFTNTVIFSGMFILLAALATFVLRVHVIQKVG</sequence>
<gene>
    <name evidence="5" type="ORF">LPJ61_006395</name>
</gene>
<dbReference type="EMBL" id="JANBOI010003053">
    <property type="protein sequence ID" value="KAJ1719050.1"/>
    <property type="molecule type" value="Genomic_DNA"/>
</dbReference>
<keyword evidence="3" id="KW-0472">Membrane</keyword>
<comment type="subcellular location">
    <subcellularLocation>
        <location evidence="1">Membrane</location>
        <topology evidence="1">Multi-pass membrane protein</topology>
    </subcellularLocation>
</comment>
<feature type="non-terminal residue" evidence="5">
    <location>
        <position position="195"/>
    </location>
</feature>
<evidence type="ECO:0000313" key="6">
    <source>
        <dbReference type="Proteomes" id="UP001143981"/>
    </source>
</evidence>
<dbReference type="Pfam" id="PF07690">
    <property type="entry name" value="MFS_1"/>
    <property type="match status" value="1"/>
</dbReference>
<dbReference type="OrthoDB" id="6509908at2759"/>
<evidence type="ECO:0000313" key="5">
    <source>
        <dbReference type="EMBL" id="KAJ1719050.1"/>
    </source>
</evidence>
<feature type="domain" description="Major facilitator superfamily (MFS) profile" evidence="4">
    <location>
        <begin position="1"/>
        <end position="191"/>
    </location>
</feature>
<accession>A0A9W8CME6</accession>
<feature type="transmembrane region" description="Helical" evidence="3">
    <location>
        <begin position="129"/>
        <end position="148"/>
    </location>
</feature>
<dbReference type="SUPFAM" id="SSF103473">
    <property type="entry name" value="MFS general substrate transporter"/>
    <property type="match status" value="1"/>
</dbReference>
<feature type="transmembrane region" description="Helical" evidence="3">
    <location>
        <begin position="168"/>
        <end position="190"/>
    </location>
</feature>
<keyword evidence="6" id="KW-1185">Reference proteome</keyword>
<dbReference type="PANTHER" id="PTHR11360:SF284">
    <property type="entry name" value="EG:103B4.3 PROTEIN-RELATED"/>
    <property type="match status" value="1"/>
</dbReference>
<feature type="transmembrane region" description="Helical" evidence="3">
    <location>
        <begin position="97"/>
        <end position="117"/>
    </location>
</feature>
<dbReference type="Gene3D" id="1.20.1250.20">
    <property type="entry name" value="MFS general substrate transporter like domains"/>
    <property type="match status" value="1"/>
</dbReference>
<protein>
    <recommendedName>
        <fullName evidence="4">Major facilitator superfamily (MFS) profile domain-containing protein</fullName>
    </recommendedName>
</protein>
<proteinExistence type="inferred from homology"/>
<keyword evidence="3" id="KW-1133">Transmembrane helix</keyword>
<name>A0A9W8CME6_9FUNG</name>
<comment type="caution">
    <text evidence="5">The sequence shown here is derived from an EMBL/GenBank/DDBJ whole genome shotgun (WGS) entry which is preliminary data.</text>
</comment>
<dbReference type="Proteomes" id="UP001143981">
    <property type="component" value="Unassembled WGS sequence"/>
</dbReference>
<dbReference type="AlphaFoldDB" id="A0A9W8CME6"/>
<evidence type="ECO:0000256" key="3">
    <source>
        <dbReference type="SAM" id="Phobius"/>
    </source>
</evidence>
<feature type="non-terminal residue" evidence="5">
    <location>
        <position position="1"/>
    </location>
</feature>
<dbReference type="InterPro" id="IPR011701">
    <property type="entry name" value="MFS"/>
</dbReference>
<evidence type="ECO:0000259" key="4">
    <source>
        <dbReference type="PROSITE" id="PS50850"/>
    </source>
</evidence>
<dbReference type="GO" id="GO:0016020">
    <property type="term" value="C:membrane"/>
    <property type="evidence" value="ECO:0007669"/>
    <property type="project" value="UniProtKB-SubCell"/>
</dbReference>
<keyword evidence="3" id="KW-0812">Transmembrane</keyword>
<organism evidence="5 6">
    <name type="scientific">Coemansia biformis</name>
    <dbReference type="NCBI Taxonomy" id="1286918"/>
    <lineage>
        <taxon>Eukaryota</taxon>
        <taxon>Fungi</taxon>
        <taxon>Fungi incertae sedis</taxon>
        <taxon>Zoopagomycota</taxon>
        <taxon>Kickxellomycotina</taxon>
        <taxon>Kickxellomycetes</taxon>
        <taxon>Kickxellales</taxon>
        <taxon>Kickxellaceae</taxon>
        <taxon>Coemansia</taxon>
    </lineage>
</organism>
<dbReference type="InterPro" id="IPR050327">
    <property type="entry name" value="Proton-linked_MCT"/>
</dbReference>
<evidence type="ECO:0000256" key="2">
    <source>
        <dbReference type="ARBA" id="ARBA00006727"/>
    </source>
</evidence>
<feature type="transmembrane region" description="Helical" evidence="3">
    <location>
        <begin position="72"/>
        <end position="91"/>
    </location>
</feature>
<feature type="transmembrane region" description="Helical" evidence="3">
    <location>
        <begin position="7"/>
        <end position="26"/>
    </location>
</feature>
<comment type="similarity">
    <text evidence="2">Belongs to the major facilitator superfamily. Monocarboxylate porter (TC 2.A.1.13) family.</text>
</comment>
<reference evidence="5" key="1">
    <citation type="submission" date="2022-07" db="EMBL/GenBank/DDBJ databases">
        <title>Phylogenomic reconstructions and comparative analyses of Kickxellomycotina fungi.</title>
        <authorList>
            <person name="Reynolds N.K."/>
            <person name="Stajich J.E."/>
            <person name="Barry K."/>
            <person name="Grigoriev I.V."/>
            <person name="Crous P."/>
            <person name="Smith M.E."/>
        </authorList>
    </citation>
    <scope>NUCLEOTIDE SEQUENCE</scope>
    <source>
        <strain evidence="5">BCRC 34381</strain>
    </source>
</reference>
<evidence type="ECO:0000256" key="1">
    <source>
        <dbReference type="ARBA" id="ARBA00004141"/>
    </source>
</evidence>